<feature type="compositionally biased region" description="Polar residues" evidence="2">
    <location>
        <begin position="229"/>
        <end position="246"/>
    </location>
</feature>
<dbReference type="AlphaFoldDB" id="A0A7J7NCR2"/>
<feature type="region of interest" description="Disordered" evidence="2">
    <location>
        <begin position="28"/>
        <end position="68"/>
    </location>
</feature>
<dbReference type="InterPro" id="IPR052442">
    <property type="entry name" value="Env_Response_Regulator"/>
</dbReference>
<dbReference type="PANTHER" id="PTHR46136">
    <property type="entry name" value="TRANSCRIPTION FACTOR GTE8"/>
    <property type="match status" value="1"/>
</dbReference>
<evidence type="ECO:0000313" key="4">
    <source>
        <dbReference type="Proteomes" id="UP000541444"/>
    </source>
</evidence>
<evidence type="ECO:0000256" key="1">
    <source>
        <dbReference type="SAM" id="Coils"/>
    </source>
</evidence>
<comment type="caution">
    <text evidence="3">The sequence shown here is derived from an EMBL/GenBank/DDBJ whole genome shotgun (WGS) entry which is preliminary data.</text>
</comment>
<evidence type="ECO:0000256" key="2">
    <source>
        <dbReference type="SAM" id="MobiDB-lite"/>
    </source>
</evidence>
<name>A0A7J7NCR2_9MAGN</name>
<protein>
    <submittedName>
        <fullName evidence="3">Uncharacterized protein</fullName>
    </submittedName>
</protein>
<dbReference type="OrthoDB" id="1294502at2759"/>
<feature type="compositionally biased region" description="Polar residues" evidence="2">
    <location>
        <begin position="279"/>
        <end position="294"/>
    </location>
</feature>
<dbReference type="Proteomes" id="UP000541444">
    <property type="component" value="Unassembled WGS sequence"/>
</dbReference>
<accession>A0A7J7NCR2</accession>
<dbReference type="PANTHER" id="PTHR46136:SF19">
    <property type="entry name" value="TRANSCRIPTION FACTOR GTE12"/>
    <property type="match status" value="1"/>
</dbReference>
<feature type="region of interest" description="Disordered" evidence="2">
    <location>
        <begin position="267"/>
        <end position="294"/>
    </location>
</feature>
<gene>
    <name evidence="3" type="ORF">GIB67_017047</name>
</gene>
<feature type="region of interest" description="Disordered" evidence="2">
    <location>
        <begin position="226"/>
        <end position="247"/>
    </location>
</feature>
<dbReference type="EMBL" id="JACGCM010000882">
    <property type="protein sequence ID" value="KAF6164844.1"/>
    <property type="molecule type" value="Genomic_DNA"/>
</dbReference>
<sequence>MSEGRPRKDIKGGGKVVLSKRYKACNMKSGKDASVLESRTVRARGNKCQPHERERINSSSSSPNNRFITKNMENTKRKRQKIKGINQELSEDDKRLKRVRGLGSRRWEYNSVVREKLDSTADSHSDIEAYSSSSAMPTAVMPAAGNITSMTKVSQRFLGSNTKVKQERLDQLAAVNQTGGKRGRIAELDNQSGKKQKIDHIMMQKCMGILKNFKVDQQMIIQKRPIQADSCSSRKTSTSCGTSQPKVDQPMLLLGERLKRARPMPISSVQKQKLRMDSTKNSTVHKLPSNGTKRVQGSFSFTSAACRNASRTGATSTLDEKKSGPTSRTLSAAAWEEGLATISYDGQLSPEKALRVAKLKSRFADTIRKAQQRTLLSNGQNSDSVSMQKEDERLEKEQCEERARLEAQIRSIQAARMREEAELKMKREREREAARVTLQKIEKTVQFEDNLTILKVLETLAGCKCLICFSSPVGGAQDMFGGSFCCPLERLGLIIKDDYIEEEDGDVFPKASYNEDLEEGEICS</sequence>
<proteinExistence type="predicted"/>
<feature type="coiled-coil region" evidence="1">
    <location>
        <begin position="395"/>
        <end position="422"/>
    </location>
</feature>
<feature type="region of interest" description="Disordered" evidence="2">
    <location>
        <begin position="310"/>
        <end position="329"/>
    </location>
</feature>
<reference evidence="3 4" key="1">
    <citation type="journal article" date="2020" name="IScience">
        <title>Genome Sequencing of the Endangered Kingdonia uniflora (Circaeasteraceae, Ranunculales) Reveals Potential Mechanisms of Evolutionary Specialization.</title>
        <authorList>
            <person name="Sun Y."/>
            <person name="Deng T."/>
            <person name="Zhang A."/>
            <person name="Moore M.J."/>
            <person name="Landis J.B."/>
            <person name="Lin N."/>
            <person name="Zhang H."/>
            <person name="Zhang X."/>
            <person name="Huang J."/>
            <person name="Zhang X."/>
            <person name="Sun H."/>
            <person name="Wang H."/>
        </authorList>
    </citation>
    <scope>NUCLEOTIDE SEQUENCE [LARGE SCALE GENOMIC DNA]</scope>
    <source>
        <strain evidence="3">TB1705</strain>
        <tissue evidence="3">Leaf</tissue>
    </source>
</reference>
<evidence type="ECO:0000313" key="3">
    <source>
        <dbReference type="EMBL" id="KAF6164844.1"/>
    </source>
</evidence>
<keyword evidence="1" id="KW-0175">Coiled coil</keyword>
<keyword evidence="4" id="KW-1185">Reference proteome</keyword>
<organism evidence="3 4">
    <name type="scientific">Kingdonia uniflora</name>
    <dbReference type="NCBI Taxonomy" id="39325"/>
    <lineage>
        <taxon>Eukaryota</taxon>
        <taxon>Viridiplantae</taxon>
        <taxon>Streptophyta</taxon>
        <taxon>Embryophyta</taxon>
        <taxon>Tracheophyta</taxon>
        <taxon>Spermatophyta</taxon>
        <taxon>Magnoliopsida</taxon>
        <taxon>Ranunculales</taxon>
        <taxon>Circaeasteraceae</taxon>
        <taxon>Kingdonia</taxon>
    </lineage>
</organism>